<sequence length="346" mass="39595">MKTDLLVKHPEALLRSLIRCRNYECLKPEDKIYSLLGIHRAIHGPLSPQDKLYPNYSLHAPQCVRLYVDVAVHLLKQGSDLTLLTVAEGEDFRNFENLPSWVPDWSYRKEESLGLGMTVYERFNAAGSYKREISFSEDERILFVEASRLDNIVEVGETKEEVYTCEPFPRWLQLLSGLKPVYHTGESRLEVFWRTLAKNTSKEGFYPAPGRFAAGFSEWLREKLEKLPQNSQEEARQLFEADATYENTTHPDILARLASEFDIQYSHALYQRLFSTSRGYLGLGSSSVKGEKDSVWIVKGSRVPLIFRKTEQVGLYKLIGGSYVHGFMQGEALQIAGLNFERIGLL</sequence>
<dbReference type="InterPro" id="IPR052895">
    <property type="entry name" value="HetReg/Transcr_Mod"/>
</dbReference>
<dbReference type="PANTHER" id="PTHR24148:SF73">
    <property type="entry name" value="HET DOMAIN PROTEIN (AFU_ORTHOLOGUE AFUA_8G01020)"/>
    <property type="match status" value="1"/>
</dbReference>
<evidence type="ECO:0008006" key="3">
    <source>
        <dbReference type="Google" id="ProtNLM"/>
    </source>
</evidence>
<accession>A0A423X4A3</accession>
<dbReference type="InParanoid" id="A0A423X4A3"/>
<protein>
    <recommendedName>
        <fullName evidence="3">Heterokaryon incompatibility domain-containing protein</fullName>
    </recommendedName>
</protein>
<dbReference type="Proteomes" id="UP000285146">
    <property type="component" value="Unassembled WGS sequence"/>
</dbReference>
<evidence type="ECO:0000313" key="2">
    <source>
        <dbReference type="Proteomes" id="UP000285146"/>
    </source>
</evidence>
<evidence type="ECO:0000313" key="1">
    <source>
        <dbReference type="EMBL" id="ROW10753.1"/>
    </source>
</evidence>
<proteinExistence type="predicted"/>
<organism evidence="1 2">
    <name type="scientific">Cytospora leucostoma</name>
    <dbReference type="NCBI Taxonomy" id="1230097"/>
    <lineage>
        <taxon>Eukaryota</taxon>
        <taxon>Fungi</taxon>
        <taxon>Dikarya</taxon>
        <taxon>Ascomycota</taxon>
        <taxon>Pezizomycotina</taxon>
        <taxon>Sordariomycetes</taxon>
        <taxon>Sordariomycetidae</taxon>
        <taxon>Diaporthales</taxon>
        <taxon>Cytosporaceae</taxon>
        <taxon>Cytospora</taxon>
    </lineage>
</organism>
<dbReference type="EMBL" id="LKEB01000028">
    <property type="protein sequence ID" value="ROW10753.1"/>
    <property type="molecule type" value="Genomic_DNA"/>
</dbReference>
<reference evidence="1 2" key="1">
    <citation type="submission" date="2015-09" db="EMBL/GenBank/DDBJ databases">
        <title>Host preference determinants of Valsa canker pathogens revealed by comparative genomics.</title>
        <authorList>
            <person name="Yin Z."/>
            <person name="Huang L."/>
        </authorList>
    </citation>
    <scope>NUCLEOTIDE SEQUENCE [LARGE SCALE GENOMIC DNA]</scope>
    <source>
        <strain evidence="1 2">SXYLt</strain>
    </source>
</reference>
<dbReference type="Pfam" id="PF26639">
    <property type="entry name" value="Het-6_barrel"/>
    <property type="match status" value="1"/>
</dbReference>
<dbReference type="AlphaFoldDB" id="A0A423X4A3"/>
<dbReference type="PANTHER" id="PTHR24148">
    <property type="entry name" value="ANKYRIN REPEAT DOMAIN-CONTAINING PROTEIN 39 HOMOLOG-RELATED"/>
    <property type="match status" value="1"/>
</dbReference>
<dbReference type="STRING" id="1230097.A0A423X4A3"/>
<keyword evidence="2" id="KW-1185">Reference proteome</keyword>
<dbReference type="OrthoDB" id="3548654at2759"/>
<comment type="caution">
    <text evidence="1">The sequence shown here is derived from an EMBL/GenBank/DDBJ whole genome shotgun (WGS) entry which is preliminary data.</text>
</comment>
<gene>
    <name evidence="1" type="ORF">VPNG_05131</name>
</gene>
<name>A0A423X4A3_9PEZI</name>